<comment type="caution">
    <text evidence="4">The sequence shown here is derived from an EMBL/GenBank/DDBJ whole genome shotgun (WGS) entry which is preliminary data.</text>
</comment>
<dbReference type="Proteomes" id="UP001176940">
    <property type="component" value="Unassembled WGS sequence"/>
</dbReference>
<dbReference type="PANTHER" id="PTHR14593">
    <property type="entry name" value="WD REPEAT-CONTAINING PROTEIN 11"/>
    <property type="match status" value="1"/>
</dbReference>
<protein>
    <recommendedName>
        <fullName evidence="3">RSE1/DDB1/CPSF1 second beta-propeller domain-containing protein</fullName>
    </recommendedName>
</protein>
<evidence type="ECO:0000256" key="1">
    <source>
        <dbReference type="ARBA" id="ARBA00022737"/>
    </source>
</evidence>
<dbReference type="Pfam" id="PF23726">
    <property type="entry name" value="Beta-prop_RSE1_2nd"/>
    <property type="match status" value="1"/>
</dbReference>
<dbReference type="Gene3D" id="2.130.10.10">
    <property type="entry name" value="YVTN repeat-like/Quinoprotein amine dehydrogenase"/>
    <property type="match status" value="1"/>
</dbReference>
<keyword evidence="5" id="KW-1185">Reference proteome</keyword>
<feature type="region of interest" description="Disordered" evidence="2">
    <location>
        <begin position="255"/>
        <end position="281"/>
    </location>
</feature>
<feature type="compositionally biased region" description="Polar residues" evidence="2">
    <location>
        <begin position="259"/>
        <end position="268"/>
    </location>
</feature>
<name>A0ABN9MLJ7_9NEOB</name>
<evidence type="ECO:0000256" key="2">
    <source>
        <dbReference type="SAM" id="MobiDB-lite"/>
    </source>
</evidence>
<proteinExistence type="predicted"/>
<evidence type="ECO:0000259" key="3">
    <source>
        <dbReference type="Pfam" id="PF23726"/>
    </source>
</evidence>
<accession>A0ABN9MLJ7</accession>
<dbReference type="InterPro" id="IPR039694">
    <property type="entry name" value="WDR11"/>
</dbReference>
<dbReference type="PANTHER" id="PTHR14593:SF5">
    <property type="entry name" value="WD REPEAT-CONTAINING PROTEIN 11"/>
    <property type="match status" value="1"/>
</dbReference>
<dbReference type="InterPro" id="IPR015943">
    <property type="entry name" value="WD40/YVTN_repeat-like_dom_sf"/>
</dbReference>
<feature type="domain" description="RSE1/DDB1/CPSF1 second beta-propeller" evidence="3">
    <location>
        <begin position="22"/>
        <end position="183"/>
    </location>
</feature>
<evidence type="ECO:0000313" key="4">
    <source>
        <dbReference type="EMBL" id="CAJ0967654.1"/>
    </source>
</evidence>
<sequence length="281" mass="30279">MTYDLRCQCDAFRVTKTVRPYSITCNPINENAVALIISDGRVMIWELKSSSVPGRKIRSASGSSACTLYAPLSFCGKPVGLQQKKCPDLSLDSMIAGQSLSESPQSASSQEVSLKFLLTGLLSGLPQPPFVVRMCPPLTTKNITQYKPLLAVGTSNGSVFVYNLTSGLLHKELNIHSCEVRGIEWISLTSFLSFATSTPNNSGLVRNELQLVDLLTGSPVSSHSPKTYNTPVLVQCWSFSVNVLQSPDSLVSVGEAGRATNSSHSNKGLSLGENGYKNKEK</sequence>
<evidence type="ECO:0000313" key="5">
    <source>
        <dbReference type="Proteomes" id="UP001176940"/>
    </source>
</evidence>
<dbReference type="EMBL" id="CAUEEQ010078469">
    <property type="protein sequence ID" value="CAJ0967654.1"/>
    <property type="molecule type" value="Genomic_DNA"/>
</dbReference>
<dbReference type="InterPro" id="IPR058543">
    <property type="entry name" value="Beta-prop_RSE1/DDB1/CPSF1_2nd"/>
</dbReference>
<dbReference type="SUPFAM" id="SSF50978">
    <property type="entry name" value="WD40 repeat-like"/>
    <property type="match status" value="1"/>
</dbReference>
<gene>
    <name evidence="4" type="ORF">RIMI_LOCUS22371943</name>
</gene>
<organism evidence="4 5">
    <name type="scientific">Ranitomeya imitator</name>
    <name type="common">mimic poison frog</name>
    <dbReference type="NCBI Taxonomy" id="111125"/>
    <lineage>
        <taxon>Eukaryota</taxon>
        <taxon>Metazoa</taxon>
        <taxon>Chordata</taxon>
        <taxon>Craniata</taxon>
        <taxon>Vertebrata</taxon>
        <taxon>Euteleostomi</taxon>
        <taxon>Amphibia</taxon>
        <taxon>Batrachia</taxon>
        <taxon>Anura</taxon>
        <taxon>Neobatrachia</taxon>
        <taxon>Hyloidea</taxon>
        <taxon>Dendrobatidae</taxon>
        <taxon>Dendrobatinae</taxon>
        <taxon>Ranitomeya</taxon>
    </lineage>
</organism>
<keyword evidence="1" id="KW-0677">Repeat</keyword>
<feature type="non-terminal residue" evidence="4">
    <location>
        <position position="281"/>
    </location>
</feature>
<reference evidence="4" key="1">
    <citation type="submission" date="2023-07" db="EMBL/GenBank/DDBJ databases">
        <authorList>
            <person name="Stuckert A."/>
        </authorList>
    </citation>
    <scope>NUCLEOTIDE SEQUENCE</scope>
</reference>
<dbReference type="InterPro" id="IPR036322">
    <property type="entry name" value="WD40_repeat_dom_sf"/>
</dbReference>